<dbReference type="EMBL" id="JBHLWA010000010">
    <property type="protein sequence ID" value="MFC0322375.1"/>
    <property type="molecule type" value="Genomic_DNA"/>
</dbReference>
<proteinExistence type="inferred from homology"/>
<evidence type="ECO:0000259" key="8">
    <source>
        <dbReference type="Pfam" id="PF02272"/>
    </source>
</evidence>
<dbReference type="PANTHER" id="PTHR30255:SF2">
    <property type="entry name" value="SINGLE-STRANDED-DNA-SPECIFIC EXONUCLEASE RECJ"/>
    <property type="match status" value="1"/>
</dbReference>
<reference evidence="10 11" key="1">
    <citation type="submission" date="2024-09" db="EMBL/GenBank/DDBJ databases">
        <authorList>
            <person name="Sun Q."/>
            <person name="Mori K."/>
        </authorList>
    </citation>
    <scope>NUCLEOTIDE SEQUENCE [LARGE SCALE GENOMIC DNA]</scope>
    <source>
        <strain evidence="10 11">CCM 7538</strain>
    </source>
</reference>
<organism evidence="10 11">
    <name type="scientific">Gallibacterium melopsittaci</name>
    <dbReference type="NCBI Taxonomy" id="516063"/>
    <lineage>
        <taxon>Bacteria</taxon>
        <taxon>Pseudomonadati</taxon>
        <taxon>Pseudomonadota</taxon>
        <taxon>Gammaproteobacteria</taxon>
        <taxon>Pasteurellales</taxon>
        <taxon>Pasteurellaceae</taxon>
        <taxon>Gallibacterium</taxon>
    </lineage>
</organism>
<evidence type="ECO:0000256" key="4">
    <source>
        <dbReference type="ARBA" id="ARBA00022801"/>
    </source>
</evidence>
<dbReference type="Proteomes" id="UP001589769">
    <property type="component" value="Unassembled WGS sequence"/>
</dbReference>
<evidence type="ECO:0000256" key="1">
    <source>
        <dbReference type="ARBA" id="ARBA00005915"/>
    </source>
</evidence>
<dbReference type="InterPro" id="IPR041122">
    <property type="entry name" value="RecJ_OB"/>
</dbReference>
<dbReference type="Gene3D" id="3.10.310.30">
    <property type="match status" value="1"/>
</dbReference>
<evidence type="ECO:0000259" key="7">
    <source>
        <dbReference type="Pfam" id="PF01368"/>
    </source>
</evidence>
<dbReference type="Pfam" id="PF02272">
    <property type="entry name" value="DHHA1"/>
    <property type="match status" value="1"/>
</dbReference>
<evidence type="ECO:0000256" key="2">
    <source>
        <dbReference type="ARBA" id="ARBA00019841"/>
    </source>
</evidence>
<protein>
    <recommendedName>
        <fullName evidence="2">Single-stranded-DNA-specific exonuclease RecJ</fullName>
    </recommendedName>
</protein>
<keyword evidence="3" id="KW-0540">Nuclease</keyword>
<feature type="domain" description="RecJ OB" evidence="9">
    <location>
        <begin position="462"/>
        <end position="566"/>
    </location>
</feature>
<name>A0ABV6HW94_9PAST</name>
<feature type="domain" description="DDH" evidence="7">
    <location>
        <begin position="69"/>
        <end position="227"/>
    </location>
</feature>
<dbReference type="Pfam" id="PF17768">
    <property type="entry name" value="RecJ_OB"/>
    <property type="match status" value="1"/>
</dbReference>
<keyword evidence="11" id="KW-1185">Reference proteome</keyword>
<dbReference type="SUPFAM" id="SSF64182">
    <property type="entry name" value="DHH phosphoesterases"/>
    <property type="match status" value="1"/>
</dbReference>
<dbReference type="NCBIfam" id="TIGR00644">
    <property type="entry name" value="recJ"/>
    <property type="match status" value="1"/>
</dbReference>
<dbReference type="InterPro" id="IPR051673">
    <property type="entry name" value="SSDNA_exonuclease_RecJ"/>
</dbReference>
<evidence type="ECO:0000313" key="11">
    <source>
        <dbReference type="Proteomes" id="UP001589769"/>
    </source>
</evidence>
<dbReference type="PANTHER" id="PTHR30255">
    <property type="entry name" value="SINGLE-STRANDED-DNA-SPECIFIC EXONUCLEASE RECJ"/>
    <property type="match status" value="1"/>
</dbReference>
<dbReference type="InterPro" id="IPR003156">
    <property type="entry name" value="DHHA1_dom"/>
</dbReference>
<dbReference type="InterPro" id="IPR004610">
    <property type="entry name" value="RecJ"/>
</dbReference>
<sequence length="572" mass="64104">MRKNIERRVLSEGVAVSDDPLLDRIYRSRGISTEQQLNYALKFMLPPTLLTHLERATQLLVDAYHQQKKVVIVGDFDADGATSIALTVFALRQLGFTSVDYLVPDRFEQGYGLSVSVAQDAIAKQAELVITVDNGVSSFEGIDYLKQHQVQVVVTDHHLPGEKLPNADVIVNPNLADCGFPSKYLAGVGVAFYLMIALRATFREQGLFVNRSEPNFAELLDLVALGTVADVVPLDYNNRILVSQGLARIRAQHCHCGIRALIEVANLDITQLVASNLGFSIAPRLNAAGRIDNMSIGVELLLAESMEQARALALELDSLNQTRKEIEASMKQEALHFLREFKLTYQQDTFAIALYQPDWHQGVLGIVAARMKDQFHRPTVVFAQEETGILRGSARSIEGLHIRDLLEHLHSKHPEIIIKFGGHAMAAGLSIHEQYFAKFQKLFNQYAQEWLDEKSLQGVVYTDGELTSQQMNVETAEKLQFAGPWGQHFPEPQFDGEFKILQQRIVGEKHLKMLVEPINGGNMFDAIQFNADTRLYPDLSIKSARMVYHLAVNEYRGNRQVQLLVNYIEALG</sequence>
<comment type="similarity">
    <text evidence="1">Belongs to the RecJ family.</text>
</comment>
<dbReference type="InterPro" id="IPR038763">
    <property type="entry name" value="DHH_sf"/>
</dbReference>
<accession>A0ABV6HW94</accession>
<feature type="domain" description="DHHA1" evidence="8">
    <location>
        <begin position="351"/>
        <end position="448"/>
    </location>
</feature>
<comment type="caution">
    <text evidence="10">The sequence shown here is derived from an EMBL/GenBank/DDBJ whole genome shotgun (WGS) entry which is preliminary data.</text>
</comment>
<dbReference type="RefSeq" id="WP_382373035.1">
    <property type="nucleotide sequence ID" value="NZ_JBHLWA010000010.1"/>
</dbReference>
<dbReference type="GO" id="GO:0004527">
    <property type="term" value="F:exonuclease activity"/>
    <property type="evidence" value="ECO:0007669"/>
    <property type="project" value="UniProtKB-KW"/>
</dbReference>
<keyword evidence="6" id="KW-0175">Coiled coil</keyword>
<evidence type="ECO:0000256" key="6">
    <source>
        <dbReference type="SAM" id="Coils"/>
    </source>
</evidence>
<evidence type="ECO:0000259" key="9">
    <source>
        <dbReference type="Pfam" id="PF17768"/>
    </source>
</evidence>
<evidence type="ECO:0000256" key="5">
    <source>
        <dbReference type="ARBA" id="ARBA00022839"/>
    </source>
</evidence>
<dbReference type="InterPro" id="IPR001667">
    <property type="entry name" value="DDH_dom"/>
</dbReference>
<keyword evidence="4" id="KW-0378">Hydrolase</keyword>
<keyword evidence="5 10" id="KW-0269">Exonuclease</keyword>
<dbReference type="Pfam" id="PF01368">
    <property type="entry name" value="DHH"/>
    <property type="match status" value="1"/>
</dbReference>
<gene>
    <name evidence="10" type="primary">recJ</name>
    <name evidence="10" type="ORF">ACFFHT_02175</name>
</gene>
<evidence type="ECO:0000256" key="3">
    <source>
        <dbReference type="ARBA" id="ARBA00022722"/>
    </source>
</evidence>
<feature type="coiled-coil region" evidence="6">
    <location>
        <begin position="302"/>
        <end position="329"/>
    </location>
</feature>
<dbReference type="Gene3D" id="3.90.1640.30">
    <property type="match status" value="1"/>
</dbReference>
<evidence type="ECO:0000313" key="10">
    <source>
        <dbReference type="EMBL" id="MFC0322375.1"/>
    </source>
</evidence>